<sequence>MIARILLAIMAALACSGVARAGEPAPFTADSLERIEARYAGRPFILSLWSVNECSYCIAELTLFGKFARTHRGLPLVLVAADSPAYVPAMRQTLERLGLAGVDAWVFDDPIPERLRHAIDPAWYGELPRTYLYDARHRRQAVVGELGERRLRAWLREQRLDH</sequence>
<dbReference type="Gene3D" id="3.40.30.10">
    <property type="entry name" value="Glutaredoxin"/>
    <property type="match status" value="1"/>
</dbReference>
<protein>
    <submittedName>
        <fullName evidence="2">TlpA family protein disulfide reductase</fullName>
    </submittedName>
</protein>
<evidence type="ECO:0000313" key="2">
    <source>
        <dbReference type="EMBL" id="WRS40186.1"/>
    </source>
</evidence>
<gene>
    <name evidence="2" type="ORF">VA613_04780</name>
</gene>
<organism evidence="2 3">
    <name type="scientific">Thiobacillus sedimenti</name>
    <dbReference type="NCBI Taxonomy" id="3110231"/>
    <lineage>
        <taxon>Bacteria</taxon>
        <taxon>Pseudomonadati</taxon>
        <taxon>Pseudomonadota</taxon>
        <taxon>Betaproteobacteria</taxon>
        <taxon>Nitrosomonadales</taxon>
        <taxon>Thiobacillaceae</taxon>
        <taxon>Thiobacillus</taxon>
    </lineage>
</organism>
<evidence type="ECO:0000313" key="3">
    <source>
        <dbReference type="Proteomes" id="UP001334732"/>
    </source>
</evidence>
<name>A0ABZ1CLC3_9PROT</name>
<proteinExistence type="predicted"/>
<dbReference type="PROSITE" id="PS51257">
    <property type="entry name" value="PROKAR_LIPOPROTEIN"/>
    <property type="match status" value="1"/>
</dbReference>
<keyword evidence="1" id="KW-0732">Signal</keyword>
<dbReference type="Proteomes" id="UP001334732">
    <property type="component" value="Chromosome"/>
</dbReference>
<dbReference type="RefSeq" id="WP_324780716.1">
    <property type="nucleotide sequence ID" value="NZ_CP141769.1"/>
</dbReference>
<feature type="signal peptide" evidence="1">
    <location>
        <begin position="1"/>
        <end position="21"/>
    </location>
</feature>
<feature type="chain" id="PRO_5046016859" evidence="1">
    <location>
        <begin position="22"/>
        <end position="162"/>
    </location>
</feature>
<keyword evidence="3" id="KW-1185">Reference proteome</keyword>
<accession>A0ABZ1CLC3</accession>
<reference evidence="2 3" key="1">
    <citation type="submission" date="2023-12" db="EMBL/GenBank/DDBJ databases">
        <title>Thiobacillus sedimentum sp. nov., a chemolithoautotrophic sulfur-oxidizing bacterium isolated from freshwater sediment.</title>
        <authorList>
            <person name="Luo J."/>
            <person name="Dai C."/>
        </authorList>
    </citation>
    <scope>NUCLEOTIDE SEQUENCE [LARGE SCALE GENOMIC DNA]</scope>
    <source>
        <strain evidence="2 3">SCUT-2</strain>
    </source>
</reference>
<dbReference type="InterPro" id="IPR036249">
    <property type="entry name" value="Thioredoxin-like_sf"/>
</dbReference>
<dbReference type="SUPFAM" id="SSF52833">
    <property type="entry name" value="Thioredoxin-like"/>
    <property type="match status" value="1"/>
</dbReference>
<dbReference type="EMBL" id="CP141769">
    <property type="protein sequence ID" value="WRS40186.1"/>
    <property type="molecule type" value="Genomic_DNA"/>
</dbReference>
<evidence type="ECO:0000256" key="1">
    <source>
        <dbReference type="SAM" id="SignalP"/>
    </source>
</evidence>